<keyword evidence="2" id="KW-1185">Reference proteome</keyword>
<accession>A0ABP4T052</accession>
<proteinExistence type="predicted"/>
<dbReference type="EMBL" id="BAAANY010000009">
    <property type="protein sequence ID" value="GAA1680079.1"/>
    <property type="molecule type" value="Genomic_DNA"/>
</dbReference>
<sequence length="246" mass="26439">MDFAVPILNRVNAAAQQNVPAPDPDAGRPILPDGLFAELRADPLHAPEHLALEAVRRTGPEARDWFARARSGRTTPRWLAKRVRDRFTRLSRYSGAAGGVLGLPGAVADVGVLAWNQARMIIFLSAVYELDPCDRERAAEILVLTGVHEAMSLAETAVRVAARRTPATDLLAHGGGGSTWDVARRLAVMVGLKLGKRALLRAVPVLSVPLAAMGNAHSTKQLARKTIAMYEQRRGSGRTAIAPEPS</sequence>
<evidence type="ECO:0008006" key="3">
    <source>
        <dbReference type="Google" id="ProtNLM"/>
    </source>
</evidence>
<dbReference type="Proteomes" id="UP001500618">
    <property type="component" value="Unassembled WGS sequence"/>
</dbReference>
<reference evidence="2" key="1">
    <citation type="journal article" date="2019" name="Int. J. Syst. Evol. Microbiol.">
        <title>The Global Catalogue of Microorganisms (GCM) 10K type strain sequencing project: providing services to taxonomists for standard genome sequencing and annotation.</title>
        <authorList>
            <consortium name="The Broad Institute Genomics Platform"/>
            <consortium name="The Broad Institute Genome Sequencing Center for Infectious Disease"/>
            <person name="Wu L."/>
            <person name="Ma J."/>
        </authorList>
    </citation>
    <scope>NUCLEOTIDE SEQUENCE [LARGE SCALE GENOMIC DNA]</scope>
    <source>
        <strain evidence="2">JCM 14718</strain>
    </source>
</reference>
<organism evidence="1 2">
    <name type="scientific">Fodinicola feengrottensis</name>
    <dbReference type="NCBI Taxonomy" id="435914"/>
    <lineage>
        <taxon>Bacteria</taxon>
        <taxon>Bacillati</taxon>
        <taxon>Actinomycetota</taxon>
        <taxon>Actinomycetes</taxon>
        <taxon>Mycobacteriales</taxon>
        <taxon>Fodinicola</taxon>
    </lineage>
</organism>
<name>A0ABP4T052_9ACTN</name>
<evidence type="ECO:0000313" key="1">
    <source>
        <dbReference type="EMBL" id="GAA1680079.1"/>
    </source>
</evidence>
<protein>
    <recommendedName>
        <fullName evidence="3">EcsC family protein</fullName>
    </recommendedName>
</protein>
<gene>
    <name evidence="1" type="ORF">GCM10009765_31590</name>
</gene>
<evidence type="ECO:0000313" key="2">
    <source>
        <dbReference type="Proteomes" id="UP001500618"/>
    </source>
</evidence>
<comment type="caution">
    <text evidence="1">The sequence shown here is derived from an EMBL/GenBank/DDBJ whole genome shotgun (WGS) entry which is preliminary data.</text>
</comment>